<dbReference type="AlphaFoldDB" id="A0A1J3D3L1"/>
<sequence length="249" mass="27558">MAILLHSLSLHPPILRPQNPYRSKILSSSEPSATPKNTTLRRDVVLRTASLCFVSFIFQNPLPQSLADPSKSSKPGRLGIANTKSWFQFYGDGFAIRVPPQFEDIMEPEDYSAGLSLYGDKAKPKTFAARFQSPDGSEVLSVVIRPSNSLKITFLEANDISQLGSLKEAARIFVPGAATIYSARTIKVKEEEGFRNYYLYEFGRDEERIALVAAVNRGRVFIAGAAAPESKWKEDELKLRSAAISLTVL</sequence>
<name>A0A1J3D3L1_NOCCA</name>
<dbReference type="GO" id="GO:0019898">
    <property type="term" value="C:extrinsic component of membrane"/>
    <property type="evidence" value="ECO:0007669"/>
    <property type="project" value="InterPro"/>
</dbReference>
<proteinExistence type="predicted"/>
<reference evidence="2" key="1">
    <citation type="submission" date="2016-07" db="EMBL/GenBank/DDBJ databases">
        <title>De novo transcriptome assembly of four accessions of the metal hyperaccumulator plant Noccaea caerulescens.</title>
        <authorList>
            <person name="Blande D."/>
            <person name="Halimaa P."/>
            <person name="Tervahauta A.I."/>
            <person name="Aarts M.G."/>
            <person name="Karenlampi S.O."/>
        </authorList>
    </citation>
    <scope>NUCLEOTIDE SEQUENCE</scope>
</reference>
<dbReference type="SUPFAM" id="SSF55724">
    <property type="entry name" value="Mog1p/PsbP-like"/>
    <property type="match status" value="1"/>
</dbReference>
<dbReference type="GO" id="GO:0009507">
    <property type="term" value="C:chloroplast"/>
    <property type="evidence" value="ECO:0007669"/>
    <property type="project" value="TreeGrafter"/>
</dbReference>
<dbReference type="PANTHER" id="PTHR37764">
    <property type="entry name" value="KETOSE/ALDOSE ISOMERASE, PUTATIVE (MOG1/PSBP/DUF1795-LIKE PHOTOSYSTEM II REACTION CENTER PSBP FAMILY PROTEIN)-RELATED"/>
    <property type="match status" value="1"/>
</dbReference>
<organism evidence="2">
    <name type="scientific">Noccaea caerulescens</name>
    <name type="common">Alpine penny-cress</name>
    <name type="synonym">Thlaspi caerulescens</name>
    <dbReference type="NCBI Taxonomy" id="107243"/>
    <lineage>
        <taxon>Eukaryota</taxon>
        <taxon>Viridiplantae</taxon>
        <taxon>Streptophyta</taxon>
        <taxon>Embryophyta</taxon>
        <taxon>Tracheophyta</taxon>
        <taxon>Spermatophyta</taxon>
        <taxon>Magnoliopsida</taxon>
        <taxon>eudicotyledons</taxon>
        <taxon>Gunneridae</taxon>
        <taxon>Pentapetalae</taxon>
        <taxon>rosids</taxon>
        <taxon>malvids</taxon>
        <taxon>Brassicales</taxon>
        <taxon>Brassicaceae</taxon>
        <taxon>Coluteocarpeae</taxon>
        <taxon>Noccaea</taxon>
    </lineage>
</organism>
<dbReference type="GO" id="GO:0005509">
    <property type="term" value="F:calcium ion binding"/>
    <property type="evidence" value="ECO:0007669"/>
    <property type="project" value="InterPro"/>
</dbReference>
<accession>A0A1J3D3L1</accession>
<dbReference type="Pfam" id="PF01789">
    <property type="entry name" value="PsbP"/>
    <property type="match status" value="1"/>
</dbReference>
<gene>
    <name evidence="2" type="ORF">GA_TR7552_c0_g1_i1_g.24618</name>
</gene>
<feature type="domain" description="PsbP C-terminal" evidence="1">
    <location>
        <begin position="124"/>
        <end position="248"/>
    </location>
</feature>
<dbReference type="InterPro" id="IPR016123">
    <property type="entry name" value="Mog1/PsbP_a/b/a-sand"/>
</dbReference>
<evidence type="ECO:0000313" key="2">
    <source>
        <dbReference type="EMBL" id="JAU13663.1"/>
    </source>
</evidence>
<dbReference type="InterPro" id="IPR002683">
    <property type="entry name" value="PsbP_C"/>
</dbReference>
<protein>
    <recommendedName>
        <fullName evidence="1">PsbP C-terminal domain-containing protein</fullName>
    </recommendedName>
</protein>
<dbReference type="GO" id="GO:0015979">
    <property type="term" value="P:photosynthesis"/>
    <property type="evidence" value="ECO:0007669"/>
    <property type="project" value="InterPro"/>
</dbReference>
<evidence type="ECO:0000259" key="1">
    <source>
        <dbReference type="Pfam" id="PF01789"/>
    </source>
</evidence>
<dbReference type="PANTHER" id="PTHR37764:SF1">
    <property type="entry name" value="KETOSE_ALDOSE ISOMERASE, PUTATIVE (MOG1_PSBP_DUF1795-LIKE PHOTOSYSTEM II REACTION CENTER PSBP FAMILY PROTEIN)-RELATED"/>
    <property type="match status" value="1"/>
</dbReference>
<dbReference type="EMBL" id="GEVI01018657">
    <property type="protein sequence ID" value="JAU13663.1"/>
    <property type="molecule type" value="Transcribed_RNA"/>
</dbReference>
<dbReference type="Gene3D" id="3.40.1000.10">
    <property type="entry name" value="Mog1/PsbP, alpha/beta/alpha sandwich"/>
    <property type="match status" value="1"/>
</dbReference>
<dbReference type="GO" id="GO:0009654">
    <property type="term" value="C:photosystem II oxygen evolving complex"/>
    <property type="evidence" value="ECO:0007669"/>
    <property type="project" value="InterPro"/>
</dbReference>